<accession>A0AAN8CFR2</accession>
<name>A0AAN8CFR2_9TELE</name>
<sequence length="86" mass="9892">MCFQMLELRRRPSRRSPFTSRVKRFSVSSRLGHLVTLKVPLFLHRSISASVRLKSGPEPDVSDNIIAQDTRILTYTSNTEGQRFSK</sequence>
<evidence type="ECO:0000313" key="1">
    <source>
        <dbReference type="EMBL" id="KAK5901605.1"/>
    </source>
</evidence>
<protein>
    <submittedName>
        <fullName evidence="1">Uncharacterized protein</fullName>
    </submittedName>
</protein>
<dbReference type="Proteomes" id="UP001335648">
    <property type="component" value="Unassembled WGS sequence"/>
</dbReference>
<gene>
    <name evidence="1" type="ORF">CesoFtcFv8_006954</name>
</gene>
<proteinExistence type="predicted"/>
<organism evidence="1 2">
    <name type="scientific">Champsocephalus esox</name>
    <name type="common">pike icefish</name>
    <dbReference type="NCBI Taxonomy" id="159716"/>
    <lineage>
        <taxon>Eukaryota</taxon>
        <taxon>Metazoa</taxon>
        <taxon>Chordata</taxon>
        <taxon>Craniata</taxon>
        <taxon>Vertebrata</taxon>
        <taxon>Euteleostomi</taxon>
        <taxon>Actinopterygii</taxon>
        <taxon>Neopterygii</taxon>
        <taxon>Teleostei</taxon>
        <taxon>Neoteleostei</taxon>
        <taxon>Acanthomorphata</taxon>
        <taxon>Eupercaria</taxon>
        <taxon>Perciformes</taxon>
        <taxon>Notothenioidei</taxon>
        <taxon>Channichthyidae</taxon>
        <taxon>Champsocephalus</taxon>
    </lineage>
</organism>
<dbReference type="AlphaFoldDB" id="A0AAN8CFR2"/>
<comment type="caution">
    <text evidence="1">The sequence shown here is derived from an EMBL/GenBank/DDBJ whole genome shotgun (WGS) entry which is preliminary data.</text>
</comment>
<evidence type="ECO:0000313" key="2">
    <source>
        <dbReference type="Proteomes" id="UP001335648"/>
    </source>
</evidence>
<dbReference type="EMBL" id="JAULUE010002051">
    <property type="protein sequence ID" value="KAK5901605.1"/>
    <property type="molecule type" value="Genomic_DNA"/>
</dbReference>
<keyword evidence="2" id="KW-1185">Reference proteome</keyword>
<reference evidence="1 2" key="1">
    <citation type="journal article" date="2023" name="Mol. Biol. Evol.">
        <title>Genomics of Secondarily Temperate Adaptation in the Only Non-Antarctic Icefish.</title>
        <authorList>
            <person name="Rivera-Colon A.G."/>
            <person name="Rayamajhi N."/>
            <person name="Minhas B.F."/>
            <person name="Madrigal G."/>
            <person name="Bilyk K.T."/>
            <person name="Yoon V."/>
            <person name="Hune M."/>
            <person name="Gregory S."/>
            <person name="Cheng C.H.C."/>
            <person name="Catchen J.M."/>
        </authorList>
    </citation>
    <scope>NUCLEOTIDE SEQUENCE [LARGE SCALE GENOMIC DNA]</scope>
    <source>
        <strain evidence="1">JC2023a</strain>
    </source>
</reference>